<organism evidence="2 3">
    <name type="scientific">Sphagnum troendelagicum</name>
    <dbReference type="NCBI Taxonomy" id="128251"/>
    <lineage>
        <taxon>Eukaryota</taxon>
        <taxon>Viridiplantae</taxon>
        <taxon>Streptophyta</taxon>
        <taxon>Embryophyta</taxon>
        <taxon>Bryophyta</taxon>
        <taxon>Sphagnophytina</taxon>
        <taxon>Sphagnopsida</taxon>
        <taxon>Sphagnales</taxon>
        <taxon>Sphagnaceae</taxon>
        <taxon>Sphagnum</taxon>
    </lineage>
</organism>
<dbReference type="EMBL" id="OZ019893">
    <property type="protein sequence ID" value="CAK9189799.1"/>
    <property type="molecule type" value="Genomic_DNA"/>
</dbReference>
<keyword evidence="3" id="KW-1185">Reference proteome</keyword>
<gene>
    <name evidence="2" type="ORF">CSSPTR1EN2_LOCUS450</name>
</gene>
<evidence type="ECO:0000256" key="1">
    <source>
        <dbReference type="SAM" id="MobiDB-lite"/>
    </source>
</evidence>
<feature type="region of interest" description="Disordered" evidence="1">
    <location>
        <begin position="78"/>
        <end position="117"/>
    </location>
</feature>
<sequence length="184" mass="20279">MIGRDNGSFKKLKDQVAAVVVVVVVVGEQEQVGGEGRTVRDMEQEQFDRLLQLFPVVRPRTYCADDFNGLTVQSQSLAQREDEPLLSPPPPAVPEVGVNGSSSQDTEEEKTTEAPSTLVASLSDHGSATSFWDLLRAVAQQQLEEKDAEAFCDTFKLLHEELVNKALSLDAIERIAKRWPLATK</sequence>
<proteinExistence type="predicted"/>
<name>A0ABP0T8G5_9BRYO</name>
<dbReference type="Proteomes" id="UP001497512">
    <property type="component" value="Chromosome 1"/>
</dbReference>
<evidence type="ECO:0000313" key="2">
    <source>
        <dbReference type="EMBL" id="CAK9189799.1"/>
    </source>
</evidence>
<accession>A0ABP0T8G5</accession>
<dbReference type="PANTHER" id="PTHR35312:SF1">
    <property type="entry name" value="OS07G0641800 PROTEIN"/>
    <property type="match status" value="1"/>
</dbReference>
<dbReference type="PANTHER" id="PTHR35312">
    <property type="entry name" value="OS07G0641800 PROTEIN"/>
    <property type="match status" value="1"/>
</dbReference>
<evidence type="ECO:0000313" key="3">
    <source>
        <dbReference type="Proteomes" id="UP001497512"/>
    </source>
</evidence>
<reference evidence="2 3" key="1">
    <citation type="submission" date="2024-02" db="EMBL/GenBank/DDBJ databases">
        <authorList>
            <consortium name="ELIXIR-Norway"/>
            <consortium name="Elixir Norway"/>
        </authorList>
    </citation>
    <scope>NUCLEOTIDE SEQUENCE [LARGE SCALE GENOMIC DNA]</scope>
</reference>
<protein>
    <submittedName>
        <fullName evidence="2">Uncharacterized protein</fullName>
    </submittedName>
</protein>